<keyword evidence="3" id="KW-0328">Glycosyltransferase</keyword>
<dbReference type="EMBL" id="OIVN01005779">
    <property type="protein sequence ID" value="SPD23942.1"/>
    <property type="molecule type" value="Genomic_DNA"/>
</dbReference>
<evidence type="ECO:0000256" key="1">
    <source>
        <dbReference type="ARBA" id="ARBA00004323"/>
    </source>
</evidence>
<evidence type="ECO:0000256" key="4">
    <source>
        <dbReference type="ARBA" id="ARBA00022968"/>
    </source>
</evidence>
<keyword evidence="4" id="KW-0735">Signal-anchor</keyword>
<evidence type="ECO:0000256" key="3">
    <source>
        <dbReference type="ARBA" id="ARBA00022676"/>
    </source>
</evidence>
<reference evidence="7" key="1">
    <citation type="submission" date="2018-02" db="EMBL/GenBank/DDBJ databases">
        <authorList>
            <person name="Cohen D.B."/>
            <person name="Kent A.D."/>
        </authorList>
    </citation>
    <scope>NUCLEOTIDE SEQUENCE</scope>
</reference>
<dbReference type="PANTHER" id="PTHR11062">
    <property type="entry name" value="EXOSTOSIN HEPARAN SULFATE GLYCOSYLTRANSFERASE -RELATED"/>
    <property type="match status" value="1"/>
</dbReference>
<dbReference type="InterPro" id="IPR040911">
    <property type="entry name" value="Exostosin_GT47"/>
</dbReference>
<keyword evidence="3" id="KW-0808">Transferase</keyword>
<protein>
    <recommendedName>
        <fullName evidence="6">Exostosin GT47 domain-containing protein</fullName>
    </recommendedName>
</protein>
<sequence length="378" mass="43601">MGYQSAPSSLICSLLTLAILTLLSFTYFSFNSSLHSPLTTAHHFSLPKDKDENQNEKEFSRIYHSPQLFALNYAEMETNFKVYIYPDGDPNTFYQTPRKLTGKYASEGYFFQNIRESRFRTQDPDQAHLFFIPISCHKMRGKGTSYENMTTIVQNYVESLISKYPYWNRTLGADHFFVTCHDVGVRATEGFPLLVKNSIRVVCSPSYDVGFIPHKDVALPQVLQPFALPAGGNDIENSSDTSLSSLVYCLPFLRWRSGHGFNSVNSARIADSIHYGCVPGKISVLIGCSYDKVILSNYYDLPFNDILDWHKFAVVLKEHDVYRLKQILKDIPDAEFVALHKNLVKVQRHFQWNSPPIRYDAFHMIMYELWLRHHVIKY</sequence>
<comment type="subcellular location">
    <subcellularLocation>
        <location evidence="1">Golgi apparatus membrane</location>
        <topology evidence="1">Single-pass type II membrane protein</topology>
    </subcellularLocation>
</comment>
<keyword evidence="4" id="KW-0812">Transmembrane</keyword>
<gene>
    <name evidence="7" type="ORF">FSB_LOCUS51824</name>
</gene>
<evidence type="ECO:0000313" key="7">
    <source>
        <dbReference type="EMBL" id="SPD23942.1"/>
    </source>
</evidence>
<dbReference type="PANTHER" id="PTHR11062:SF43">
    <property type="entry name" value="EXOSTOSIN FAMILY PROTEIN"/>
    <property type="match status" value="1"/>
</dbReference>
<evidence type="ECO:0000259" key="6">
    <source>
        <dbReference type="Pfam" id="PF03016"/>
    </source>
</evidence>
<dbReference type="Pfam" id="PF03016">
    <property type="entry name" value="Exostosin_GT47"/>
    <property type="match status" value="2"/>
</dbReference>
<dbReference type="GO" id="GO:0016757">
    <property type="term" value="F:glycosyltransferase activity"/>
    <property type="evidence" value="ECO:0007669"/>
    <property type="project" value="UniProtKB-KW"/>
</dbReference>
<comment type="similarity">
    <text evidence="2">Belongs to the glycosyltransferase 47 family.</text>
</comment>
<evidence type="ECO:0000256" key="5">
    <source>
        <dbReference type="ARBA" id="ARBA00023034"/>
    </source>
</evidence>
<dbReference type="AlphaFoldDB" id="A0A2N9IGM0"/>
<organism evidence="7">
    <name type="scientific">Fagus sylvatica</name>
    <name type="common">Beechnut</name>
    <dbReference type="NCBI Taxonomy" id="28930"/>
    <lineage>
        <taxon>Eukaryota</taxon>
        <taxon>Viridiplantae</taxon>
        <taxon>Streptophyta</taxon>
        <taxon>Embryophyta</taxon>
        <taxon>Tracheophyta</taxon>
        <taxon>Spermatophyta</taxon>
        <taxon>Magnoliopsida</taxon>
        <taxon>eudicotyledons</taxon>
        <taxon>Gunneridae</taxon>
        <taxon>Pentapetalae</taxon>
        <taxon>rosids</taxon>
        <taxon>fabids</taxon>
        <taxon>Fagales</taxon>
        <taxon>Fagaceae</taxon>
        <taxon>Fagus</taxon>
    </lineage>
</organism>
<dbReference type="GO" id="GO:0000139">
    <property type="term" value="C:Golgi membrane"/>
    <property type="evidence" value="ECO:0007669"/>
    <property type="project" value="UniProtKB-SubCell"/>
</dbReference>
<keyword evidence="5" id="KW-0333">Golgi apparatus</keyword>
<feature type="domain" description="Exostosin GT47" evidence="6">
    <location>
        <begin position="263"/>
        <end position="330"/>
    </location>
</feature>
<accession>A0A2N9IGM0</accession>
<evidence type="ECO:0000256" key="2">
    <source>
        <dbReference type="ARBA" id="ARBA00010271"/>
    </source>
</evidence>
<proteinExistence type="inferred from homology"/>
<dbReference type="InterPro" id="IPR004263">
    <property type="entry name" value="Exostosin"/>
</dbReference>
<feature type="domain" description="Exostosin GT47" evidence="6">
    <location>
        <begin position="77"/>
        <end position="222"/>
    </location>
</feature>
<name>A0A2N9IGM0_FAGSY</name>